<name>A0AAN5D4Z2_9BILA</name>
<organism evidence="4 5">
    <name type="scientific">Pristionchus mayeri</name>
    <dbReference type="NCBI Taxonomy" id="1317129"/>
    <lineage>
        <taxon>Eukaryota</taxon>
        <taxon>Metazoa</taxon>
        <taxon>Ecdysozoa</taxon>
        <taxon>Nematoda</taxon>
        <taxon>Chromadorea</taxon>
        <taxon>Rhabditida</taxon>
        <taxon>Rhabditina</taxon>
        <taxon>Diplogasteromorpha</taxon>
        <taxon>Diplogasteroidea</taxon>
        <taxon>Neodiplogasteridae</taxon>
        <taxon>Pristionchus</taxon>
    </lineage>
</organism>
<dbReference type="Pfam" id="PF03125">
    <property type="entry name" value="Sre"/>
    <property type="match status" value="1"/>
</dbReference>
<proteinExistence type="inferred from homology"/>
<evidence type="ECO:0000256" key="2">
    <source>
        <dbReference type="SAM" id="Phobius"/>
    </source>
</evidence>
<accession>A0AAN5D4Z2</accession>
<keyword evidence="2" id="KW-0472">Membrane</keyword>
<gene>
    <name evidence="4" type="ORF">PMAYCL1PPCAC_27126</name>
</gene>
<evidence type="ECO:0000313" key="5">
    <source>
        <dbReference type="Proteomes" id="UP001328107"/>
    </source>
</evidence>
<keyword evidence="2" id="KW-0812">Transmembrane</keyword>
<dbReference type="Proteomes" id="UP001328107">
    <property type="component" value="Unassembled WGS sequence"/>
</dbReference>
<dbReference type="GO" id="GO:0007606">
    <property type="term" value="P:sensory perception of chemical stimulus"/>
    <property type="evidence" value="ECO:0007669"/>
    <property type="project" value="InterPro"/>
</dbReference>
<dbReference type="GO" id="GO:0016020">
    <property type="term" value="C:membrane"/>
    <property type="evidence" value="ECO:0007669"/>
    <property type="project" value="InterPro"/>
</dbReference>
<dbReference type="EMBL" id="BTRK01000006">
    <property type="protein sequence ID" value="GMR56931.1"/>
    <property type="molecule type" value="Genomic_DNA"/>
</dbReference>
<reference evidence="5" key="1">
    <citation type="submission" date="2022-10" db="EMBL/GenBank/DDBJ databases">
        <title>Genome assembly of Pristionchus species.</title>
        <authorList>
            <person name="Yoshida K."/>
            <person name="Sommer R.J."/>
        </authorList>
    </citation>
    <scope>NUCLEOTIDE SEQUENCE [LARGE SCALE GENOMIC DNA]</scope>
    <source>
        <strain evidence="5">RS5460</strain>
    </source>
</reference>
<evidence type="ECO:0000313" key="4">
    <source>
        <dbReference type="EMBL" id="GMR56931.1"/>
    </source>
</evidence>
<feature type="chain" id="PRO_5042901338" description="G protein-coupled receptor" evidence="3">
    <location>
        <begin position="19"/>
        <end position="105"/>
    </location>
</feature>
<keyword evidence="2" id="KW-1133">Transmembrane helix</keyword>
<comment type="caution">
    <text evidence="4">The sequence shown here is derived from an EMBL/GenBank/DDBJ whole genome shotgun (WGS) entry which is preliminary data.</text>
</comment>
<feature type="signal peptide" evidence="3">
    <location>
        <begin position="1"/>
        <end position="18"/>
    </location>
</feature>
<keyword evidence="3" id="KW-0732">Signal</keyword>
<evidence type="ECO:0000256" key="3">
    <source>
        <dbReference type="SAM" id="SignalP"/>
    </source>
</evidence>
<evidence type="ECO:0008006" key="6">
    <source>
        <dbReference type="Google" id="ProtNLM"/>
    </source>
</evidence>
<dbReference type="AlphaFoldDB" id="A0AAN5D4Z2"/>
<dbReference type="InterPro" id="IPR004151">
    <property type="entry name" value="7TM_GPCR_serpentine_rcpt_Sre"/>
</dbReference>
<keyword evidence="5" id="KW-1185">Reference proteome</keyword>
<feature type="transmembrane region" description="Helical" evidence="2">
    <location>
        <begin position="60"/>
        <end position="79"/>
    </location>
</feature>
<evidence type="ECO:0000256" key="1">
    <source>
        <dbReference type="ARBA" id="ARBA00006803"/>
    </source>
</evidence>
<sequence length="105" mass="12333">SYSFWLALSFITIERALASHFVDSYEEKFNSIEAQLVIIALFVSEHIYSRYTLALFPTPTMLIVCFCNTFVNLGVMYFIKRVNTRRNGNERTLSYRYQVKENVLV</sequence>
<protein>
    <recommendedName>
        <fullName evidence="6">G protein-coupled receptor</fullName>
    </recommendedName>
</protein>
<feature type="non-terminal residue" evidence="4">
    <location>
        <position position="1"/>
    </location>
</feature>
<comment type="similarity">
    <text evidence="1">Belongs to the nematode receptor-like protein sre family.</text>
</comment>
<feature type="non-terminal residue" evidence="4">
    <location>
        <position position="105"/>
    </location>
</feature>